<dbReference type="RefSeq" id="WP_324669970.1">
    <property type="nucleotide sequence ID" value="NZ_CP141614.1"/>
</dbReference>
<dbReference type="EMBL" id="CP141614">
    <property type="protein sequence ID" value="WRP15564.1"/>
    <property type="molecule type" value="Genomic_DNA"/>
</dbReference>
<evidence type="ECO:0000259" key="2">
    <source>
        <dbReference type="PROSITE" id="PS51371"/>
    </source>
</evidence>
<dbReference type="PROSITE" id="PS51371">
    <property type="entry name" value="CBS"/>
    <property type="match status" value="1"/>
</dbReference>
<name>A0ABZ1BRX8_9FIRM</name>
<keyword evidence="4" id="KW-1185">Reference proteome</keyword>
<accession>A0ABZ1BRX8</accession>
<dbReference type="InterPro" id="IPR046342">
    <property type="entry name" value="CBS_dom_sf"/>
</dbReference>
<dbReference type="Gene3D" id="3.10.580.10">
    <property type="entry name" value="CBS-domain"/>
    <property type="match status" value="1"/>
</dbReference>
<feature type="domain" description="CBS" evidence="2">
    <location>
        <begin position="98"/>
        <end position="153"/>
    </location>
</feature>
<evidence type="ECO:0000313" key="4">
    <source>
        <dbReference type="Proteomes" id="UP001333102"/>
    </source>
</evidence>
<gene>
    <name evidence="3" type="ORF">VLY81_05210</name>
</gene>
<evidence type="ECO:0000313" key="3">
    <source>
        <dbReference type="EMBL" id="WRP15564.1"/>
    </source>
</evidence>
<reference evidence="4" key="1">
    <citation type="submission" date="2023-12" db="EMBL/GenBank/DDBJ databases">
        <title>Novel isolates from deep terrestrial aquifers shed light on the physiology and ecology of the class Limnochordia.</title>
        <authorList>
            <person name="Karnachuk O.V."/>
            <person name="Lukina A.P."/>
            <person name="Avakyan M.R."/>
            <person name="Kadnikov V."/>
            <person name="Begmatov S."/>
            <person name="Beletsky A.V."/>
            <person name="Mardanov A.V."/>
            <person name="Ravin N.V."/>
        </authorList>
    </citation>
    <scope>NUCLEOTIDE SEQUENCE [LARGE SCALE GENOMIC DNA]</scope>
    <source>
        <strain evidence="4">LN</strain>
    </source>
</reference>
<organism evidence="3 4">
    <name type="scientific">Geochorda subterranea</name>
    <dbReference type="NCBI Taxonomy" id="3109564"/>
    <lineage>
        <taxon>Bacteria</taxon>
        <taxon>Bacillati</taxon>
        <taxon>Bacillota</taxon>
        <taxon>Limnochordia</taxon>
        <taxon>Limnochordales</taxon>
        <taxon>Geochordaceae</taxon>
        <taxon>Geochorda</taxon>
    </lineage>
</organism>
<keyword evidence="1" id="KW-0129">CBS domain</keyword>
<dbReference type="Proteomes" id="UP001333102">
    <property type="component" value="Chromosome"/>
</dbReference>
<dbReference type="SUPFAM" id="SSF54631">
    <property type="entry name" value="CBS-domain pair"/>
    <property type="match status" value="1"/>
</dbReference>
<protein>
    <submittedName>
        <fullName evidence="3">CBS domain-containing protein</fullName>
    </submittedName>
</protein>
<sequence length="249" mass="28595">MNPHTEAFLDLFFATEQVLRQMAGGREEGFGRLLHRVRERNAVVRRWEQELRAFNELRNLLVHQPLPSPLADPTPEAVDTLRFIYRQLTEPQPLLPRFAREVYTLDADQTFGDAVEAMHRTGYSQFPVYRQRHFVGLLTDGILARWMVAHLDHEFSQLLPVPLARVLQQTARHATVAFVGRRATVPEVREMFEQHIRHGQLRLDAVIITEHGQPDEQPLGIVTPMDAVALAAEEAQALPARDDDHREAR</sequence>
<evidence type="ECO:0000256" key="1">
    <source>
        <dbReference type="PROSITE-ProRule" id="PRU00703"/>
    </source>
</evidence>
<dbReference type="Pfam" id="PF00571">
    <property type="entry name" value="CBS"/>
    <property type="match status" value="1"/>
</dbReference>
<proteinExistence type="predicted"/>
<dbReference type="InterPro" id="IPR000644">
    <property type="entry name" value="CBS_dom"/>
</dbReference>